<dbReference type="InterPro" id="IPR036291">
    <property type="entry name" value="NAD(P)-bd_dom_sf"/>
</dbReference>
<keyword evidence="2" id="KW-0521">NADP</keyword>
<dbReference type="STRING" id="200378.SAMN05216553_10311"/>
<evidence type="ECO:0000256" key="2">
    <source>
        <dbReference type="ARBA" id="ARBA00022857"/>
    </source>
</evidence>
<name>A0A1G7NH66_9PSEU</name>
<accession>A0A1G7NH66</accession>
<dbReference type="OrthoDB" id="319724at2"/>
<organism evidence="4 5">
    <name type="scientific">Lentzea fradiae</name>
    <dbReference type="NCBI Taxonomy" id="200378"/>
    <lineage>
        <taxon>Bacteria</taxon>
        <taxon>Bacillati</taxon>
        <taxon>Actinomycetota</taxon>
        <taxon>Actinomycetes</taxon>
        <taxon>Pseudonocardiales</taxon>
        <taxon>Pseudonocardiaceae</taxon>
        <taxon>Lentzea</taxon>
    </lineage>
</organism>
<dbReference type="InterPro" id="IPR051164">
    <property type="entry name" value="NmrA-like_oxidored"/>
</dbReference>
<dbReference type="Pfam" id="PF05368">
    <property type="entry name" value="NmrA"/>
    <property type="match status" value="1"/>
</dbReference>
<evidence type="ECO:0000313" key="4">
    <source>
        <dbReference type="EMBL" id="SDF73261.1"/>
    </source>
</evidence>
<dbReference type="Gene3D" id="3.90.25.10">
    <property type="entry name" value="UDP-galactose 4-epimerase, domain 1"/>
    <property type="match status" value="1"/>
</dbReference>
<dbReference type="Proteomes" id="UP000199623">
    <property type="component" value="Unassembled WGS sequence"/>
</dbReference>
<gene>
    <name evidence="4" type="ORF">SAMN05216553_10311</name>
</gene>
<dbReference type="InterPro" id="IPR008030">
    <property type="entry name" value="NmrA-like"/>
</dbReference>
<evidence type="ECO:0000256" key="1">
    <source>
        <dbReference type="ARBA" id="ARBA00006328"/>
    </source>
</evidence>
<comment type="similarity">
    <text evidence="1">Belongs to the NmrA-type oxidoreductase family.</text>
</comment>
<sequence>MSVLVTGATGKQGGAVVRALVAAGVPVRALVRDPGSGRAQALGVELVAGDLGDRDSLVRATEGVQSVFSVQIAPFDGSGFDFAAEVAQARNLVGAALESGVRQLIQTTVDGAGERVEDERYPMIEASLNAKAAVQDLVRDAGFERWTIFKPGFFMENFLPSLRFLFPRGVEGGLVSMLKPDTGVALFAVEDMGAAVAAAVADPDRFHRVELKFASDYLTMTEIADVLSRALGTELTAPDLTLDQARAAGMPEMGAGHDRLNETGMEGRPEYARELGLPLTSFETWARATLA</sequence>
<dbReference type="PANTHER" id="PTHR42748">
    <property type="entry name" value="NITROGEN METABOLITE REPRESSION PROTEIN NMRA FAMILY MEMBER"/>
    <property type="match status" value="1"/>
</dbReference>
<protein>
    <submittedName>
        <fullName evidence="4">Uncharacterized conserved protein YbjT, contains NAD(P)-binding and DUF2867 domains</fullName>
    </submittedName>
</protein>
<dbReference type="PANTHER" id="PTHR42748:SF7">
    <property type="entry name" value="NMRA LIKE REDOX SENSOR 1-RELATED"/>
    <property type="match status" value="1"/>
</dbReference>
<feature type="domain" description="NmrA-like" evidence="3">
    <location>
        <begin position="3"/>
        <end position="237"/>
    </location>
</feature>
<dbReference type="AlphaFoldDB" id="A0A1G7NH66"/>
<dbReference type="SUPFAM" id="SSF51735">
    <property type="entry name" value="NAD(P)-binding Rossmann-fold domains"/>
    <property type="match status" value="1"/>
</dbReference>
<keyword evidence="5" id="KW-1185">Reference proteome</keyword>
<evidence type="ECO:0000259" key="3">
    <source>
        <dbReference type="Pfam" id="PF05368"/>
    </source>
</evidence>
<dbReference type="RefSeq" id="WP_090046975.1">
    <property type="nucleotide sequence ID" value="NZ_FNCC01000003.1"/>
</dbReference>
<dbReference type="Gene3D" id="3.40.50.720">
    <property type="entry name" value="NAD(P)-binding Rossmann-like Domain"/>
    <property type="match status" value="1"/>
</dbReference>
<evidence type="ECO:0000313" key="5">
    <source>
        <dbReference type="Proteomes" id="UP000199623"/>
    </source>
</evidence>
<proteinExistence type="inferred from homology"/>
<dbReference type="EMBL" id="FNCC01000003">
    <property type="protein sequence ID" value="SDF73261.1"/>
    <property type="molecule type" value="Genomic_DNA"/>
</dbReference>
<reference evidence="5" key="1">
    <citation type="submission" date="2016-10" db="EMBL/GenBank/DDBJ databases">
        <authorList>
            <person name="Varghese N."/>
            <person name="Submissions S."/>
        </authorList>
    </citation>
    <scope>NUCLEOTIDE SEQUENCE [LARGE SCALE GENOMIC DNA]</scope>
    <source>
        <strain evidence="5">CGMCC 4.3506</strain>
    </source>
</reference>